<dbReference type="SUPFAM" id="SSF158472">
    <property type="entry name" value="HAMP domain-like"/>
    <property type="match status" value="1"/>
</dbReference>
<dbReference type="InterPro" id="IPR036097">
    <property type="entry name" value="HisK_dim/P_sf"/>
</dbReference>
<protein>
    <recommendedName>
        <fullName evidence="3">histidine kinase</fullName>
        <ecNumber evidence="3">2.7.13.3</ecNumber>
    </recommendedName>
</protein>
<keyword evidence="7 14" id="KW-0418">Kinase</keyword>
<dbReference type="GO" id="GO:0016301">
    <property type="term" value="F:kinase activity"/>
    <property type="evidence" value="ECO:0007669"/>
    <property type="project" value="UniProtKB-KW"/>
</dbReference>
<gene>
    <name evidence="14" type="ORF">EV678_2749</name>
</gene>
<dbReference type="Gene3D" id="1.10.287.130">
    <property type="match status" value="1"/>
</dbReference>
<feature type="transmembrane region" description="Helical" evidence="11">
    <location>
        <begin position="175"/>
        <end position="197"/>
    </location>
</feature>
<dbReference type="CDD" id="cd00082">
    <property type="entry name" value="HisKA"/>
    <property type="match status" value="1"/>
</dbReference>
<proteinExistence type="predicted"/>
<dbReference type="InterPro" id="IPR004358">
    <property type="entry name" value="Sig_transdc_His_kin-like_C"/>
</dbReference>
<evidence type="ECO:0000256" key="6">
    <source>
        <dbReference type="ARBA" id="ARBA00022741"/>
    </source>
</evidence>
<evidence type="ECO:0000256" key="4">
    <source>
        <dbReference type="ARBA" id="ARBA00022553"/>
    </source>
</evidence>
<sequence>MKNWGIQTRILLLALAPAVAVAGALSVYFVLALLSDLDRDLRDRGLGLARQLAAIAEYSTYSGDRQTLGSVALAALEEAHVNSVEVYDQEGEALAASGALPAPLSPLPSPTQSDVIHEDEDHLRIAAPVLRHRFDIQDPFLAESPVAGRPEPPPLLGWVVVEMSRQSLETRRQETIAFTLTLVLLTVAATSLLAMILTRQVSRPIVRLEKAVERIRAGQLNLQLPADSGGDLQRLEEGFNTMAQALQEARDNLEGKIADATRELERKRAEAERSSLAKSRFLAAASHDLRQPLHALNLFASDLKNHARGPDQEKLAGQIGTSIRSMSELLDALLNISRLDVAGVNPQPLATPLQAIFDKLQQTYAREAENRGLRLRFRPTRAWAHTDPALVERLLGNLITNALRYTERGSILVAARRRGQAWRVEVRDSGDGIAPEFQRAVFEEFVQVGNAERGQGKGLGLGLAIVDRLAKAMEAPLDLRSALGQGSVFAVQLPACAAVAETPATELEQRPPLAALLAYGPGFMAESAEQLEAWLRDWGLRCRRVESVAAAQALLAEMAAGSEGPFLWLAPGNGTTLREVLALAPERPAVIIGGEEQEGMADGGWFSLPHPARPAKLRALLQRLAGELEKTESA</sequence>
<accession>A0ABY0IQ56</accession>
<evidence type="ECO:0000259" key="12">
    <source>
        <dbReference type="PROSITE" id="PS50109"/>
    </source>
</evidence>
<dbReference type="PANTHER" id="PTHR42878">
    <property type="entry name" value="TWO-COMPONENT HISTIDINE KINASE"/>
    <property type="match status" value="1"/>
</dbReference>
<comment type="subcellular location">
    <subcellularLocation>
        <location evidence="2">Membrane</location>
    </subcellularLocation>
</comment>
<evidence type="ECO:0000259" key="13">
    <source>
        <dbReference type="PROSITE" id="PS50885"/>
    </source>
</evidence>
<comment type="catalytic activity">
    <reaction evidence="1">
        <text>ATP + protein L-histidine = ADP + protein N-phospho-L-histidine.</text>
        <dbReference type="EC" id="2.7.13.3"/>
    </reaction>
</comment>
<dbReference type="Pfam" id="PF00512">
    <property type="entry name" value="HisKA"/>
    <property type="match status" value="1"/>
</dbReference>
<dbReference type="InterPro" id="IPR003661">
    <property type="entry name" value="HisK_dim/P_dom"/>
</dbReference>
<evidence type="ECO:0000256" key="3">
    <source>
        <dbReference type="ARBA" id="ARBA00012438"/>
    </source>
</evidence>
<dbReference type="PROSITE" id="PS50885">
    <property type="entry name" value="HAMP"/>
    <property type="match status" value="1"/>
</dbReference>
<reference evidence="14 15" key="1">
    <citation type="submission" date="2019-02" db="EMBL/GenBank/DDBJ databases">
        <title>Genomic Encyclopedia of Type Strains, Phase IV (KMG-IV): sequencing the most valuable type-strain genomes for metagenomic binning, comparative biology and taxonomic classification.</title>
        <authorList>
            <person name="Goeker M."/>
        </authorList>
    </citation>
    <scope>NUCLEOTIDE SEQUENCE [LARGE SCALE GENOMIC DNA]</scope>
    <source>
        <strain evidence="14 15">DSM 21223</strain>
    </source>
</reference>
<feature type="transmembrane region" description="Helical" evidence="11">
    <location>
        <begin position="12"/>
        <end position="34"/>
    </location>
</feature>
<dbReference type="EC" id="2.7.13.3" evidence="3"/>
<dbReference type="SUPFAM" id="SSF55874">
    <property type="entry name" value="ATPase domain of HSP90 chaperone/DNA topoisomerase II/histidine kinase"/>
    <property type="match status" value="1"/>
</dbReference>
<name>A0ABY0IQ56_9RHOO</name>
<evidence type="ECO:0000256" key="5">
    <source>
        <dbReference type="ARBA" id="ARBA00022679"/>
    </source>
</evidence>
<dbReference type="Pfam" id="PF09984">
    <property type="entry name" value="sCache_4"/>
    <property type="match status" value="1"/>
</dbReference>
<evidence type="ECO:0000256" key="8">
    <source>
        <dbReference type="ARBA" id="ARBA00022840"/>
    </source>
</evidence>
<evidence type="ECO:0000256" key="9">
    <source>
        <dbReference type="ARBA" id="ARBA00023012"/>
    </source>
</evidence>
<dbReference type="PANTHER" id="PTHR42878:SF7">
    <property type="entry name" value="SENSOR HISTIDINE KINASE GLRK"/>
    <property type="match status" value="1"/>
</dbReference>
<evidence type="ECO:0000256" key="11">
    <source>
        <dbReference type="SAM" id="Phobius"/>
    </source>
</evidence>
<dbReference type="RefSeq" id="WP_165397520.1">
    <property type="nucleotide sequence ID" value="NZ_SHKM01000002.1"/>
</dbReference>
<dbReference type="InterPro" id="IPR003594">
    <property type="entry name" value="HATPase_dom"/>
</dbReference>
<dbReference type="SUPFAM" id="SSF47384">
    <property type="entry name" value="Homodimeric domain of signal transducing histidine kinase"/>
    <property type="match status" value="1"/>
</dbReference>
<keyword evidence="5" id="KW-0808">Transferase</keyword>
<keyword evidence="4" id="KW-0597">Phosphoprotein</keyword>
<evidence type="ECO:0000256" key="2">
    <source>
        <dbReference type="ARBA" id="ARBA00004370"/>
    </source>
</evidence>
<dbReference type="PRINTS" id="PR00344">
    <property type="entry name" value="BCTRLSENSOR"/>
</dbReference>
<dbReference type="Proteomes" id="UP000292136">
    <property type="component" value="Unassembled WGS sequence"/>
</dbReference>
<keyword evidence="8" id="KW-0067">ATP-binding</keyword>
<dbReference type="PROSITE" id="PS50109">
    <property type="entry name" value="HIS_KIN"/>
    <property type="match status" value="1"/>
</dbReference>
<dbReference type="InterPro" id="IPR036890">
    <property type="entry name" value="HATPase_C_sf"/>
</dbReference>
<dbReference type="EMBL" id="SHKM01000002">
    <property type="protein sequence ID" value="RZT76865.1"/>
    <property type="molecule type" value="Genomic_DNA"/>
</dbReference>
<dbReference type="InterPro" id="IPR003660">
    <property type="entry name" value="HAMP_dom"/>
</dbReference>
<dbReference type="Gene3D" id="6.10.340.10">
    <property type="match status" value="1"/>
</dbReference>
<evidence type="ECO:0000256" key="7">
    <source>
        <dbReference type="ARBA" id="ARBA00022777"/>
    </source>
</evidence>
<dbReference type="SMART" id="SM00388">
    <property type="entry name" value="HisKA"/>
    <property type="match status" value="1"/>
</dbReference>
<dbReference type="Gene3D" id="3.30.565.10">
    <property type="entry name" value="Histidine kinase-like ATPase, C-terminal domain"/>
    <property type="match status" value="1"/>
</dbReference>
<keyword evidence="9" id="KW-0902">Two-component regulatory system</keyword>
<dbReference type="InterPro" id="IPR019247">
    <property type="entry name" value="Histidine_kinase_BarA_N"/>
</dbReference>
<dbReference type="SMART" id="SM00304">
    <property type="entry name" value="HAMP"/>
    <property type="match status" value="1"/>
</dbReference>
<keyword evidence="6" id="KW-0547">Nucleotide-binding</keyword>
<comment type="caution">
    <text evidence="14">The sequence shown here is derived from an EMBL/GenBank/DDBJ whole genome shotgun (WGS) entry which is preliminary data.</text>
</comment>
<keyword evidence="11" id="KW-0812">Transmembrane</keyword>
<organism evidence="14 15">
    <name type="scientific">Azospira oryzae</name>
    <dbReference type="NCBI Taxonomy" id="146939"/>
    <lineage>
        <taxon>Bacteria</taxon>
        <taxon>Pseudomonadati</taxon>
        <taxon>Pseudomonadota</taxon>
        <taxon>Betaproteobacteria</taxon>
        <taxon>Rhodocyclales</taxon>
        <taxon>Rhodocyclaceae</taxon>
        <taxon>Azospira</taxon>
    </lineage>
</organism>
<dbReference type="InterPro" id="IPR005467">
    <property type="entry name" value="His_kinase_dom"/>
</dbReference>
<feature type="domain" description="Histidine kinase" evidence="12">
    <location>
        <begin position="284"/>
        <end position="497"/>
    </location>
</feature>
<dbReference type="Pfam" id="PF00672">
    <property type="entry name" value="HAMP"/>
    <property type="match status" value="1"/>
</dbReference>
<dbReference type="Pfam" id="PF02518">
    <property type="entry name" value="HATPase_c"/>
    <property type="match status" value="1"/>
</dbReference>
<dbReference type="InterPro" id="IPR050351">
    <property type="entry name" value="BphY/WalK/GraS-like"/>
</dbReference>
<evidence type="ECO:0000256" key="1">
    <source>
        <dbReference type="ARBA" id="ARBA00000085"/>
    </source>
</evidence>
<evidence type="ECO:0000313" key="14">
    <source>
        <dbReference type="EMBL" id="RZT76865.1"/>
    </source>
</evidence>
<keyword evidence="10" id="KW-0175">Coiled coil</keyword>
<keyword evidence="11" id="KW-0472">Membrane</keyword>
<evidence type="ECO:0000256" key="10">
    <source>
        <dbReference type="SAM" id="Coils"/>
    </source>
</evidence>
<dbReference type="SMART" id="SM00387">
    <property type="entry name" value="HATPase_c"/>
    <property type="match status" value="1"/>
</dbReference>
<keyword evidence="15" id="KW-1185">Reference proteome</keyword>
<feature type="domain" description="HAMP" evidence="13">
    <location>
        <begin position="199"/>
        <end position="251"/>
    </location>
</feature>
<dbReference type="CDD" id="cd06225">
    <property type="entry name" value="HAMP"/>
    <property type="match status" value="1"/>
</dbReference>
<feature type="coiled-coil region" evidence="10">
    <location>
        <begin position="232"/>
        <end position="277"/>
    </location>
</feature>
<evidence type="ECO:0000313" key="15">
    <source>
        <dbReference type="Proteomes" id="UP000292136"/>
    </source>
</evidence>
<keyword evidence="11" id="KW-1133">Transmembrane helix</keyword>